<evidence type="ECO:0000256" key="3">
    <source>
        <dbReference type="ARBA" id="ARBA00023242"/>
    </source>
</evidence>
<dbReference type="Pfam" id="PF00447">
    <property type="entry name" value="HSF_DNA-bind"/>
    <property type="match status" value="1"/>
</dbReference>
<comment type="subcellular location">
    <subcellularLocation>
        <location evidence="1">Nucleus</location>
    </subcellularLocation>
</comment>
<keyword evidence="8" id="KW-1185">Reference proteome</keyword>
<sequence length="171" mass="19506">MVEGRGRATTAFMRQLTRMFEEQQNEIRWEDGTIIIPDPAALERILPMYYKTSKFSSFQRQLNNFGYHRSYDNGSARPVDRSKARGVCYRKVAGAPACRDIAGLLSLRPLVRRKKRPAEPVIGQRRSLINSSHFLRPPPKRPRAESLENLNDAARCLVSFTCLKAASRVLV</sequence>
<proteinExistence type="inferred from homology"/>
<name>A0A7S4A6C1_9STRA</name>
<dbReference type="Proteomes" id="UP000789595">
    <property type="component" value="Unassembled WGS sequence"/>
</dbReference>
<dbReference type="EMBL" id="CAKKNE010000005">
    <property type="protein sequence ID" value="CAH0376601.1"/>
    <property type="molecule type" value="Genomic_DNA"/>
</dbReference>
<dbReference type="SUPFAM" id="SSF46785">
    <property type="entry name" value="Winged helix' DNA-binding domain"/>
    <property type="match status" value="1"/>
</dbReference>
<dbReference type="GO" id="GO:0005634">
    <property type="term" value="C:nucleus"/>
    <property type="evidence" value="ECO:0007669"/>
    <property type="project" value="UniProtKB-SubCell"/>
</dbReference>
<dbReference type="GO" id="GO:0003700">
    <property type="term" value="F:DNA-binding transcription factor activity"/>
    <property type="evidence" value="ECO:0007669"/>
    <property type="project" value="InterPro"/>
</dbReference>
<protein>
    <recommendedName>
        <fullName evidence="5">HSF-type DNA-binding domain-containing protein</fullName>
    </recommendedName>
</protein>
<keyword evidence="3" id="KW-0539">Nucleus</keyword>
<evidence type="ECO:0000256" key="1">
    <source>
        <dbReference type="ARBA" id="ARBA00004123"/>
    </source>
</evidence>
<dbReference type="EMBL" id="HBIW01023079">
    <property type="protein sequence ID" value="CAE0704469.1"/>
    <property type="molecule type" value="Transcribed_RNA"/>
</dbReference>
<dbReference type="InterPro" id="IPR036388">
    <property type="entry name" value="WH-like_DNA-bd_sf"/>
</dbReference>
<evidence type="ECO:0000313" key="8">
    <source>
        <dbReference type="Proteomes" id="UP000789595"/>
    </source>
</evidence>
<dbReference type="SMART" id="SM00415">
    <property type="entry name" value="HSF"/>
    <property type="match status" value="1"/>
</dbReference>
<dbReference type="OrthoDB" id="60033at2759"/>
<gene>
    <name evidence="6" type="ORF">PCAL00307_LOCUS19917</name>
    <name evidence="7" type="ORF">PECAL_5P12010</name>
</gene>
<evidence type="ECO:0000256" key="4">
    <source>
        <dbReference type="RuleBase" id="RU004020"/>
    </source>
</evidence>
<dbReference type="InterPro" id="IPR000232">
    <property type="entry name" value="HSF_DNA-bd"/>
</dbReference>
<organism evidence="6">
    <name type="scientific">Pelagomonas calceolata</name>
    <dbReference type="NCBI Taxonomy" id="35677"/>
    <lineage>
        <taxon>Eukaryota</taxon>
        <taxon>Sar</taxon>
        <taxon>Stramenopiles</taxon>
        <taxon>Ochrophyta</taxon>
        <taxon>Pelagophyceae</taxon>
        <taxon>Pelagomonadales</taxon>
        <taxon>Pelagomonadaceae</taxon>
        <taxon>Pelagomonas</taxon>
    </lineage>
</organism>
<feature type="domain" description="HSF-type DNA-binding" evidence="5">
    <location>
        <begin position="8"/>
        <end position="153"/>
    </location>
</feature>
<reference evidence="7" key="2">
    <citation type="submission" date="2021-11" db="EMBL/GenBank/DDBJ databases">
        <authorList>
            <consortium name="Genoscope - CEA"/>
            <person name="William W."/>
        </authorList>
    </citation>
    <scope>NUCLEOTIDE SEQUENCE</scope>
</reference>
<evidence type="ECO:0000256" key="2">
    <source>
        <dbReference type="ARBA" id="ARBA00023125"/>
    </source>
</evidence>
<evidence type="ECO:0000259" key="5">
    <source>
        <dbReference type="SMART" id="SM00415"/>
    </source>
</evidence>
<dbReference type="Gene3D" id="1.10.10.10">
    <property type="entry name" value="Winged helix-like DNA-binding domain superfamily/Winged helix DNA-binding domain"/>
    <property type="match status" value="1"/>
</dbReference>
<dbReference type="PANTHER" id="PTHR10015:SF427">
    <property type="entry name" value="HEAT SHOCK FACTOR PROTEIN"/>
    <property type="match status" value="1"/>
</dbReference>
<dbReference type="InterPro" id="IPR036390">
    <property type="entry name" value="WH_DNA-bd_sf"/>
</dbReference>
<dbReference type="GO" id="GO:0043565">
    <property type="term" value="F:sequence-specific DNA binding"/>
    <property type="evidence" value="ECO:0007669"/>
    <property type="project" value="InterPro"/>
</dbReference>
<dbReference type="PANTHER" id="PTHR10015">
    <property type="entry name" value="HEAT SHOCK TRANSCRIPTION FACTOR"/>
    <property type="match status" value="1"/>
</dbReference>
<reference evidence="6" key="1">
    <citation type="submission" date="2021-01" db="EMBL/GenBank/DDBJ databases">
        <authorList>
            <person name="Corre E."/>
            <person name="Pelletier E."/>
            <person name="Niang G."/>
            <person name="Scheremetjew M."/>
            <person name="Finn R."/>
            <person name="Kale V."/>
            <person name="Holt S."/>
            <person name="Cochrane G."/>
            <person name="Meng A."/>
            <person name="Brown T."/>
            <person name="Cohen L."/>
        </authorList>
    </citation>
    <scope>NUCLEOTIDE SEQUENCE</scope>
    <source>
        <strain evidence="6">CCMP1756</strain>
    </source>
</reference>
<accession>A0A7S4A6C1</accession>
<evidence type="ECO:0000313" key="6">
    <source>
        <dbReference type="EMBL" id="CAE0704469.1"/>
    </source>
</evidence>
<evidence type="ECO:0000313" key="7">
    <source>
        <dbReference type="EMBL" id="CAH0376601.1"/>
    </source>
</evidence>
<comment type="similarity">
    <text evidence="4">Belongs to the HSF family.</text>
</comment>
<dbReference type="AlphaFoldDB" id="A0A7S4A6C1"/>
<keyword evidence="2" id="KW-0238">DNA-binding</keyword>